<comment type="caution">
    <text evidence="6">The sequence shown here is derived from an EMBL/GenBank/DDBJ whole genome shotgun (WGS) entry which is preliminary data.</text>
</comment>
<sequence>MTIVQLTAFLAALEHGSFTAAAMELDTTQASVSELIARLERELNAALFIRGGRRLVPTDAAVTLREHAERAVNAIASGVDAVRANNALESGTCTFGVLRNAAYYNLSDLVQRFHRRYPGVIVRLVGLNSSLVAESIAAGEIEAGLVVLPVDESGLRIRPLFRDEVLYASARRSPQTGSLSVEELSRAKLVLYDAYAGWKDPTRRQLLERARLKGLRIDPAIEVEHVETALSLVATGAADTIVSRTIAESTSFPPGINLTPFDDPLFDTIALAQRENTDLSPATARIAELAERTLLARVDDHAGRSRAV</sequence>
<reference evidence="7" key="1">
    <citation type="submission" date="2017-03" db="EMBL/GenBank/DDBJ databases">
        <authorList>
            <person name="Lund M.B."/>
        </authorList>
    </citation>
    <scope>NUCLEOTIDE SEQUENCE [LARGE SCALE GENOMIC DNA]</scope>
</reference>
<keyword evidence="4" id="KW-0804">Transcription</keyword>
<dbReference type="PANTHER" id="PTHR30346">
    <property type="entry name" value="TRANSCRIPTIONAL DUAL REGULATOR HCAR-RELATED"/>
    <property type="match status" value="1"/>
</dbReference>
<dbReference type="EMBL" id="NAEP01000022">
    <property type="protein sequence ID" value="PDQ36211.1"/>
    <property type="molecule type" value="Genomic_DNA"/>
</dbReference>
<dbReference type="CDD" id="cd05466">
    <property type="entry name" value="PBP2_LTTR_substrate"/>
    <property type="match status" value="1"/>
</dbReference>
<protein>
    <submittedName>
        <fullName evidence="6">LysR family transcriptional regulator</fullName>
    </submittedName>
</protein>
<gene>
    <name evidence="6" type="ORF">B5766_01995</name>
</gene>
<dbReference type="Proteomes" id="UP000219994">
    <property type="component" value="Unassembled WGS sequence"/>
</dbReference>
<dbReference type="PRINTS" id="PR00039">
    <property type="entry name" value="HTHLYSR"/>
</dbReference>
<dbReference type="GO" id="GO:0032993">
    <property type="term" value="C:protein-DNA complex"/>
    <property type="evidence" value="ECO:0007669"/>
    <property type="project" value="TreeGrafter"/>
</dbReference>
<evidence type="ECO:0000313" key="7">
    <source>
        <dbReference type="Proteomes" id="UP000219994"/>
    </source>
</evidence>
<dbReference type="InterPro" id="IPR036390">
    <property type="entry name" value="WH_DNA-bd_sf"/>
</dbReference>
<dbReference type="InterPro" id="IPR036388">
    <property type="entry name" value="WH-like_DNA-bd_sf"/>
</dbReference>
<evidence type="ECO:0000256" key="3">
    <source>
        <dbReference type="ARBA" id="ARBA00023125"/>
    </source>
</evidence>
<evidence type="ECO:0000259" key="5">
    <source>
        <dbReference type="PROSITE" id="PS50931"/>
    </source>
</evidence>
<evidence type="ECO:0000256" key="2">
    <source>
        <dbReference type="ARBA" id="ARBA00023015"/>
    </source>
</evidence>
<accession>A0A2A6FUB5</accession>
<dbReference type="SUPFAM" id="SSF46785">
    <property type="entry name" value="Winged helix' DNA-binding domain"/>
    <property type="match status" value="1"/>
</dbReference>
<dbReference type="InterPro" id="IPR000847">
    <property type="entry name" value="LysR_HTH_N"/>
</dbReference>
<dbReference type="GO" id="GO:0003700">
    <property type="term" value="F:DNA-binding transcription factor activity"/>
    <property type="evidence" value="ECO:0007669"/>
    <property type="project" value="InterPro"/>
</dbReference>
<evidence type="ECO:0000256" key="4">
    <source>
        <dbReference type="ARBA" id="ARBA00023163"/>
    </source>
</evidence>
<dbReference type="SUPFAM" id="SSF53850">
    <property type="entry name" value="Periplasmic binding protein-like II"/>
    <property type="match status" value="1"/>
</dbReference>
<evidence type="ECO:0000313" key="6">
    <source>
        <dbReference type="EMBL" id="PDQ36211.1"/>
    </source>
</evidence>
<dbReference type="Gene3D" id="1.10.10.10">
    <property type="entry name" value="Winged helix-like DNA-binding domain superfamily/Winged helix DNA-binding domain"/>
    <property type="match status" value="1"/>
</dbReference>
<dbReference type="AlphaFoldDB" id="A0A2A6FUB5"/>
<organism evidence="6 7">
    <name type="scientific">Candidatus Lumbricidiphila eiseniae</name>
    <dbReference type="NCBI Taxonomy" id="1969409"/>
    <lineage>
        <taxon>Bacteria</taxon>
        <taxon>Bacillati</taxon>
        <taxon>Actinomycetota</taxon>
        <taxon>Actinomycetes</taxon>
        <taxon>Micrococcales</taxon>
        <taxon>Microbacteriaceae</taxon>
        <taxon>Candidatus Lumbricidiphila</taxon>
    </lineage>
</organism>
<dbReference type="GO" id="GO:0003677">
    <property type="term" value="F:DNA binding"/>
    <property type="evidence" value="ECO:0007669"/>
    <property type="project" value="UniProtKB-KW"/>
</dbReference>
<proteinExistence type="inferred from homology"/>
<name>A0A2A6FUB5_9MICO</name>
<feature type="domain" description="HTH lysR-type" evidence="5">
    <location>
        <begin position="1"/>
        <end position="58"/>
    </location>
</feature>
<dbReference type="Gene3D" id="3.40.190.290">
    <property type="match status" value="1"/>
</dbReference>
<dbReference type="Pfam" id="PF03466">
    <property type="entry name" value="LysR_substrate"/>
    <property type="match status" value="1"/>
</dbReference>
<dbReference type="PROSITE" id="PS50931">
    <property type="entry name" value="HTH_LYSR"/>
    <property type="match status" value="1"/>
</dbReference>
<keyword evidence="2" id="KW-0805">Transcription regulation</keyword>
<dbReference type="PANTHER" id="PTHR30346:SF28">
    <property type="entry name" value="HTH-TYPE TRANSCRIPTIONAL REGULATOR CYNR"/>
    <property type="match status" value="1"/>
</dbReference>
<keyword evidence="3" id="KW-0238">DNA-binding</keyword>
<evidence type="ECO:0000256" key="1">
    <source>
        <dbReference type="ARBA" id="ARBA00009437"/>
    </source>
</evidence>
<comment type="similarity">
    <text evidence="1">Belongs to the LysR transcriptional regulatory family.</text>
</comment>
<dbReference type="InterPro" id="IPR005119">
    <property type="entry name" value="LysR_subst-bd"/>
</dbReference>
<dbReference type="Pfam" id="PF00126">
    <property type="entry name" value="HTH_1"/>
    <property type="match status" value="1"/>
</dbReference>